<organism evidence="1 2">
    <name type="scientific">Asparagus officinalis</name>
    <name type="common">Garden asparagus</name>
    <dbReference type="NCBI Taxonomy" id="4686"/>
    <lineage>
        <taxon>Eukaryota</taxon>
        <taxon>Viridiplantae</taxon>
        <taxon>Streptophyta</taxon>
        <taxon>Embryophyta</taxon>
        <taxon>Tracheophyta</taxon>
        <taxon>Spermatophyta</taxon>
        <taxon>Magnoliopsida</taxon>
        <taxon>Liliopsida</taxon>
        <taxon>Asparagales</taxon>
        <taxon>Asparagaceae</taxon>
        <taxon>Asparagoideae</taxon>
        <taxon>Asparagus</taxon>
    </lineage>
</organism>
<gene>
    <name evidence="1" type="ORF">A4U43_C10F920</name>
</gene>
<keyword evidence="2" id="KW-1185">Reference proteome</keyword>
<sequence length="270" mass="29904">MPTFSEDEGAGGSCVGCPSPAFVFESLLSIAEAAIDVSIARTSLFILACIAILSSLLESELKETELVPSNHPQPQMNERRDLLLMPDLNVSGDCACTFTYLPTDRECTVSVVNRVDDSSLNVSMCRVGGEEWNTQMIPDVSSNYIGRSMRVMTCSHTHDDLCSDSCPSPKKKNTIVIYDPEKHNNMWYKLLTKEIGYSKMDGTTKSILVRDDEVISKHKKEWWQRSGAGAISIAFDNRCPGTSLIRSPRGTFDETVKFEVVEGSFLVLKI</sequence>
<protein>
    <submittedName>
        <fullName evidence="1">Uncharacterized protein</fullName>
    </submittedName>
</protein>
<evidence type="ECO:0000313" key="2">
    <source>
        <dbReference type="Proteomes" id="UP000243459"/>
    </source>
</evidence>
<dbReference type="EMBL" id="CM007390">
    <property type="protein sequence ID" value="ONK55781.1"/>
    <property type="molecule type" value="Genomic_DNA"/>
</dbReference>
<dbReference type="Gramene" id="ONK55781">
    <property type="protein sequence ID" value="ONK55781"/>
    <property type="gene ID" value="A4U43_C10F920"/>
</dbReference>
<name>A0A5P1DZM9_ASPOF</name>
<evidence type="ECO:0000313" key="1">
    <source>
        <dbReference type="EMBL" id="ONK55781.1"/>
    </source>
</evidence>
<dbReference type="AlphaFoldDB" id="A0A5P1DZM9"/>
<proteinExistence type="predicted"/>
<accession>A0A5P1DZM9</accession>
<reference evidence="2" key="1">
    <citation type="journal article" date="2017" name="Nat. Commun.">
        <title>The asparagus genome sheds light on the origin and evolution of a young Y chromosome.</title>
        <authorList>
            <person name="Harkess A."/>
            <person name="Zhou J."/>
            <person name="Xu C."/>
            <person name="Bowers J.E."/>
            <person name="Van der Hulst R."/>
            <person name="Ayyampalayam S."/>
            <person name="Mercati F."/>
            <person name="Riccardi P."/>
            <person name="McKain M.R."/>
            <person name="Kakrana A."/>
            <person name="Tang H."/>
            <person name="Ray J."/>
            <person name="Groenendijk J."/>
            <person name="Arikit S."/>
            <person name="Mathioni S.M."/>
            <person name="Nakano M."/>
            <person name="Shan H."/>
            <person name="Telgmann-Rauber A."/>
            <person name="Kanno A."/>
            <person name="Yue Z."/>
            <person name="Chen H."/>
            <person name="Li W."/>
            <person name="Chen Y."/>
            <person name="Xu X."/>
            <person name="Zhang Y."/>
            <person name="Luo S."/>
            <person name="Chen H."/>
            <person name="Gao J."/>
            <person name="Mao Z."/>
            <person name="Pires J.C."/>
            <person name="Luo M."/>
            <person name="Kudrna D."/>
            <person name="Wing R.A."/>
            <person name="Meyers B.C."/>
            <person name="Yi K."/>
            <person name="Kong H."/>
            <person name="Lavrijsen P."/>
            <person name="Sunseri F."/>
            <person name="Falavigna A."/>
            <person name="Ye Y."/>
            <person name="Leebens-Mack J.H."/>
            <person name="Chen G."/>
        </authorList>
    </citation>
    <scope>NUCLEOTIDE SEQUENCE [LARGE SCALE GENOMIC DNA]</scope>
    <source>
        <strain evidence="2">cv. DH0086</strain>
    </source>
</reference>
<dbReference type="Proteomes" id="UP000243459">
    <property type="component" value="Chromosome 10"/>
</dbReference>